<feature type="compositionally biased region" description="Acidic residues" evidence="1">
    <location>
        <begin position="246"/>
        <end position="255"/>
    </location>
</feature>
<dbReference type="PROSITE" id="PS50234">
    <property type="entry name" value="VWFA"/>
    <property type="match status" value="1"/>
</dbReference>
<feature type="domain" description="VWFA" evidence="2">
    <location>
        <begin position="25"/>
        <end position="138"/>
    </location>
</feature>
<feature type="region of interest" description="Disordered" evidence="1">
    <location>
        <begin position="234"/>
        <end position="257"/>
    </location>
</feature>
<evidence type="ECO:0000259" key="2">
    <source>
        <dbReference type="PROSITE" id="PS50234"/>
    </source>
</evidence>
<dbReference type="GO" id="GO:0005891">
    <property type="term" value="C:voltage-gated calcium channel complex"/>
    <property type="evidence" value="ECO:0007669"/>
    <property type="project" value="TreeGrafter"/>
</dbReference>
<dbReference type="Proteomes" id="UP000276133">
    <property type="component" value="Unassembled WGS sequence"/>
</dbReference>
<accession>A0A3M7T6L5</accession>
<dbReference type="EMBL" id="REGN01000196">
    <property type="protein sequence ID" value="RNA43662.1"/>
    <property type="molecule type" value="Genomic_DNA"/>
</dbReference>
<dbReference type="AlphaFoldDB" id="A0A3M7T6L5"/>
<proteinExistence type="predicted"/>
<keyword evidence="4" id="KW-1185">Reference proteome</keyword>
<dbReference type="SUPFAM" id="SSF53300">
    <property type="entry name" value="vWA-like"/>
    <property type="match status" value="1"/>
</dbReference>
<reference evidence="3 4" key="1">
    <citation type="journal article" date="2018" name="Sci. Rep.">
        <title>Genomic signatures of local adaptation to the degree of environmental predictability in rotifers.</title>
        <authorList>
            <person name="Franch-Gras L."/>
            <person name="Hahn C."/>
            <person name="Garcia-Roger E.M."/>
            <person name="Carmona M.J."/>
            <person name="Serra M."/>
            <person name="Gomez A."/>
        </authorList>
    </citation>
    <scope>NUCLEOTIDE SEQUENCE [LARGE SCALE GENOMIC DNA]</scope>
    <source>
        <strain evidence="3">HYR1</strain>
    </source>
</reference>
<dbReference type="Gene3D" id="3.30.450.20">
    <property type="entry name" value="PAS domain"/>
    <property type="match status" value="1"/>
</dbReference>
<evidence type="ECO:0000256" key="1">
    <source>
        <dbReference type="SAM" id="MobiDB-lite"/>
    </source>
</evidence>
<organism evidence="3 4">
    <name type="scientific">Brachionus plicatilis</name>
    <name type="common">Marine rotifer</name>
    <name type="synonym">Brachionus muelleri</name>
    <dbReference type="NCBI Taxonomy" id="10195"/>
    <lineage>
        <taxon>Eukaryota</taxon>
        <taxon>Metazoa</taxon>
        <taxon>Spiralia</taxon>
        <taxon>Gnathifera</taxon>
        <taxon>Rotifera</taxon>
        <taxon>Eurotatoria</taxon>
        <taxon>Monogononta</taxon>
        <taxon>Pseudotrocha</taxon>
        <taxon>Ploima</taxon>
        <taxon>Brachionidae</taxon>
        <taxon>Brachionus</taxon>
    </lineage>
</organism>
<dbReference type="Gene3D" id="3.40.50.410">
    <property type="entry name" value="von Willebrand factor, type A domain"/>
    <property type="match status" value="1"/>
</dbReference>
<dbReference type="PANTHER" id="PTHR10166:SF37">
    <property type="entry name" value="STOLID, ISOFORM H"/>
    <property type="match status" value="1"/>
</dbReference>
<sequence length="453" mass="52735">MDKANETHYSNRFVQAGRTNKKFFIDRLKWFKSTDNVADVVKGLTKSFELLLSKDLNTDTCGCNKVIMLLTDGISENAEQVFRKYNWENGRQVRVFTYLIGREMTDSRHLEWMACANDGHYFHVATLADINEHVHEYIPVLSRPMALTGRHETTWSNVFIGHLDKELKIAVARPAFKTKSSLLSKTDLLKRDDEYFRNLLQTESTTTKLQMVENPYYDPDYYYYYYEYEDDPVDQLDTNAPKPTEDETDEEDAEEAEARDIEILKKTYDIIRNQDVLLGVVGVDVPVLKLISKVSPKYQMGVGIYIIMLDNNGFIVFHPSIKKEITNNFNVKGTSNSIDLDRFEIPIDNGEEFEMLEHEMIDEKTGNKTLNNWKREETFFSIFFTLENNSSDNVTLLQDLKKTKDIKILEESIKELTLLNYTIILPKNKLFSRVVLKSIILSLVIDFYFIDHT</sequence>
<dbReference type="STRING" id="10195.A0A3M7T6L5"/>
<dbReference type="InterPro" id="IPR002035">
    <property type="entry name" value="VWF_A"/>
</dbReference>
<protein>
    <submittedName>
        <fullName evidence="3">Voltage-dependent calcium channel subunit alpha-2 delta-3 isoform X2</fullName>
    </submittedName>
</protein>
<gene>
    <name evidence="3" type="ORF">BpHYR1_031947</name>
</gene>
<dbReference type="PANTHER" id="PTHR10166">
    <property type="entry name" value="VOLTAGE-DEPENDENT CALCIUM CHANNEL SUBUNIT ALPHA-2/DELTA-RELATED"/>
    <property type="match status" value="1"/>
</dbReference>
<evidence type="ECO:0000313" key="3">
    <source>
        <dbReference type="EMBL" id="RNA43662.1"/>
    </source>
</evidence>
<name>A0A3M7T6L5_BRAPC</name>
<evidence type="ECO:0000313" key="4">
    <source>
        <dbReference type="Proteomes" id="UP000276133"/>
    </source>
</evidence>
<dbReference type="InterPro" id="IPR051173">
    <property type="entry name" value="Ca_channel_alpha-2/delta"/>
</dbReference>
<dbReference type="GO" id="GO:0005245">
    <property type="term" value="F:voltage-gated calcium channel activity"/>
    <property type="evidence" value="ECO:0007669"/>
    <property type="project" value="TreeGrafter"/>
</dbReference>
<dbReference type="InterPro" id="IPR036465">
    <property type="entry name" value="vWFA_dom_sf"/>
</dbReference>
<comment type="caution">
    <text evidence="3">The sequence shown here is derived from an EMBL/GenBank/DDBJ whole genome shotgun (WGS) entry which is preliminary data.</text>
</comment>
<dbReference type="OrthoDB" id="10054666at2759"/>